<dbReference type="CDD" id="cd00165">
    <property type="entry name" value="S4"/>
    <property type="match status" value="1"/>
</dbReference>
<dbReference type="PANTHER" id="PTHR11831:SF4">
    <property type="entry name" value="SMALL RIBOSOMAL SUBUNIT PROTEIN US4M"/>
    <property type="match status" value="1"/>
</dbReference>
<dbReference type="FunFam" id="3.10.290.10:FF:000001">
    <property type="entry name" value="30S ribosomal protein S4"/>
    <property type="match status" value="1"/>
</dbReference>
<dbReference type="SMART" id="SM00363">
    <property type="entry name" value="S4"/>
    <property type="match status" value="1"/>
</dbReference>
<dbReference type="PANTHER" id="PTHR11831">
    <property type="entry name" value="30S 40S RIBOSOMAL PROTEIN"/>
    <property type="match status" value="1"/>
</dbReference>
<dbReference type="Gene3D" id="1.10.1050.10">
    <property type="entry name" value="Ribosomal Protein S4 Delta 41, Chain A, domain 1"/>
    <property type="match status" value="1"/>
</dbReference>
<dbReference type="SMART" id="SM01390">
    <property type="entry name" value="Ribosomal_S4"/>
    <property type="match status" value="1"/>
</dbReference>
<dbReference type="Gene3D" id="3.10.290.10">
    <property type="entry name" value="RNA-binding S4 domain"/>
    <property type="match status" value="1"/>
</dbReference>
<dbReference type="Pfam" id="PF00163">
    <property type="entry name" value="Ribosomal_S4"/>
    <property type="match status" value="1"/>
</dbReference>
<protein>
    <recommendedName>
        <fullName evidence="6">Small ribosomal subunit protein uS4</fullName>
    </recommendedName>
</protein>
<name>A0A097GZT7_9HYPH</name>
<keyword evidence="2 7" id="KW-0699">rRNA-binding</keyword>
<keyword evidence="5 8" id="KW-0687">Ribonucleoprotein</keyword>
<dbReference type="Pfam" id="PF01479">
    <property type="entry name" value="S4"/>
    <property type="match status" value="1"/>
</dbReference>
<evidence type="ECO:0000256" key="6">
    <source>
        <dbReference type="ARBA" id="ARBA00035254"/>
    </source>
</evidence>
<dbReference type="GO" id="GO:0019843">
    <property type="term" value="F:rRNA binding"/>
    <property type="evidence" value="ECO:0007669"/>
    <property type="project" value="UniProtKB-KW"/>
</dbReference>
<evidence type="ECO:0000256" key="3">
    <source>
        <dbReference type="ARBA" id="ARBA00022884"/>
    </source>
</evidence>
<dbReference type="GO" id="GO:0015935">
    <property type="term" value="C:small ribosomal subunit"/>
    <property type="evidence" value="ECO:0007669"/>
    <property type="project" value="TreeGrafter"/>
</dbReference>
<reference evidence="11" key="1">
    <citation type="journal article" date="2014" name="Cell">
        <title>Sympatric speciation in a bacterial endosymbiont results in two genomes with the functionality of one.</title>
        <authorList>
            <person name="Van Leuven J.T."/>
            <person name="Meister R.C."/>
            <person name="Simon C."/>
            <person name="McCutcheon J.P."/>
        </authorList>
    </citation>
    <scope>NUCLEOTIDE SEQUENCE</scope>
    <source>
        <strain evidence="11">TETAUR1a</strain>
    </source>
</reference>
<dbReference type="SUPFAM" id="SSF55174">
    <property type="entry name" value="Alpha-L RNA-binding motif"/>
    <property type="match status" value="1"/>
</dbReference>
<dbReference type="GO" id="GO:0003735">
    <property type="term" value="F:structural constituent of ribosome"/>
    <property type="evidence" value="ECO:0007669"/>
    <property type="project" value="TreeGrafter"/>
</dbReference>
<feature type="domain" description="RNA-binding S4" evidence="9">
    <location>
        <begin position="68"/>
        <end position="133"/>
    </location>
</feature>
<dbReference type="AlphaFoldDB" id="A0A097GZT7"/>
<dbReference type="NCBIfam" id="NF003717">
    <property type="entry name" value="PRK05327.1"/>
    <property type="match status" value="1"/>
</dbReference>
<dbReference type="GO" id="GO:0042274">
    <property type="term" value="P:ribosomal small subunit biogenesis"/>
    <property type="evidence" value="ECO:0007669"/>
    <property type="project" value="TreeGrafter"/>
</dbReference>
<evidence type="ECO:0000259" key="9">
    <source>
        <dbReference type="SMART" id="SM00363"/>
    </source>
</evidence>
<dbReference type="InterPro" id="IPR001912">
    <property type="entry name" value="Ribosomal_uS4_N"/>
</dbReference>
<evidence type="ECO:0000259" key="10">
    <source>
        <dbReference type="SMART" id="SM01390"/>
    </source>
</evidence>
<feature type="domain" description="Small ribosomal subunit protein uS4 N-terminal" evidence="10">
    <location>
        <begin position="2"/>
        <end position="67"/>
    </location>
</feature>
<evidence type="ECO:0000256" key="1">
    <source>
        <dbReference type="ARBA" id="ARBA00007465"/>
    </source>
</evidence>
<keyword evidence="4 8" id="KW-0689">Ribosomal protein</keyword>
<dbReference type="InterPro" id="IPR018079">
    <property type="entry name" value="Ribosomal_uS4_CS"/>
</dbReference>
<dbReference type="InterPro" id="IPR036986">
    <property type="entry name" value="S4_RNA-bd_sf"/>
</dbReference>
<evidence type="ECO:0000256" key="7">
    <source>
        <dbReference type="PROSITE-ProRule" id="PRU00182"/>
    </source>
</evidence>
<dbReference type="PROSITE" id="PS00632">
    <property type="entry name" value="RIBOSOMAL_S4"/>
    <property type="match status" value="1"/>
</dbReference>
<gene>
    <name evidence="11" type="primary">rpsD</name>
    <name evidence="11" type="ORF">HCTETAUR1_016</name>
</gene>
<sequence>MIACSNPPGQHGAKIKTKTSDFCVRMIAKQKLKFYYSNLTESKLRKLYKNALRYGGNASHNLVRLLESRLDVLVYRVGLATSLFAARQFVSHGHVLVNNVKVTICSYMCKSGDVFRVAPKAISSLAVKTSVLNSCFRAPCYIQSDYKHLIFNLIKTPSVNDIEYPNSMCLDLVMEYYQGLN</sequence>
<evidence type="ECO:0000256" key="2">
    <source>
        <dbReference type="ARBA" id="ARBA00022730"/>
    </source>
</evidence>
<accession>A0A097GZT7</accession>
<dbReference type="InterPro" id="IPR002942">
    <property type="entry name" value="S4_RNA-bd"/>
</dbReference>
<comment type="similarity">
    <text evidence="1 8">Belongs to the universal ribosomal protein uS4 family.</text>
</comment>
<keyword evidence="3 7" id="KW-0694">RNA-binding</keyword>
<dbReference type="EMBL" id="KJ939343">
    <property type="protein sequence ID" value="AIT41422.1"/>
    <property type="molecule type" value="Genomic_DNA"/>
</dbReference>
<proteinExistence type="inferred from homology"/>
<evidence type="ECO:0000313" key="11">
    <source>
        <dbReference type="EMBL" id="AIT41422.1"/>
    </source>
</evidence>
<evidence type="ECO:0000256" key="4">
    <source>
        <dbReference type="ARBA" id="ARBA00022980"/>
    </source>
</evidence>
<evidence type="ECO:0000256" key="8">
    <source>
        <dbReference type="RuleBase" id="RU003699"/>
    </source>
</evidence>
<dbReference type="PROSITE" id="PS50889">
    <property type="entry name" value="S4"/>
    <property type="match status" value="1"/>
</dbReference>
<dbReference type="InterPro" id="IPR022801">
    <property type="entry name" value="Ribosomal_uS4"/>
</dbReference>
<evidence type="ECO:0000256" key="5">
    <source>
        <dbReference type="ARBA" id="ARBA00023274"/>
    </source>
</evidence>
<organism evidence="11">
    <name type="scientific">Candidatus Hodgkinia cicadicola</name>
    <dbReference type="NCBI Taxonomy" id="573658"/>
    <lineage>
        <taxon>Bacteria</taxon>
        <taxon>Pseudomonadati</taxon>
        <taxon>Pseudomonadota</taxon>
        <taxon>Alphaproteobacteria</taxon>
        <taxon>Hyphomicrobiales</taxon>
        <taxon>Candidatus Hodgkinia</taxon>
    </lineage>
</organism>